<protein>
    <recommendedName>
        <fullName evidence="4">Alkaline shock response membrane anchor protein AmaP</fullName>
    </recommendedName>
</protein>
<proteinExistence type="predicted"/>
<gene>
    <name evidence="2" type="ORF">ACFOW9_05260</name>
</gene>
<dbReference type="EMBL" id="JBHSCQ010000005">
    <property type="protein sequence ID" value="MFC4265006.1"/>
    <property type="molecule type" value="Genomic_DNA"/>
</dbReference>
<organism evidence="2 3">
    <name type="scientific">Arthrobacter cryoconiti</name>
    <dbReference type="NCBI Taxonomy" id="748907"/>
    <lineage>
        <taxon>Bacteria</taxon>
        <taxon>Bacillati</taxon>
        <taxon>Actinomycetota</taxon>
        <taxon>Actinomycetes</taxon>
        <taxon>Micrococcales</taxon>
        <taxon>Micrococcaceae</taxon>
        <taxon>Arthrobacter</taxon>
    </lineage>
</organism>
<sequence>MNSTHRGLNRALLGVLGVLLLAAGALAAVAGTSRGFALAWTRTGTRVWARIQEELGAARILESDVSWWTAAVVALLLTLGALLVWWIASQGSGRSNQLARTEAPDGATAVDANVADQAVKAALAANAAVLYASAQSWRVRSSHGETGLKLTIQARTGASPTELMDAVGQVVDGLDGLLGIQLPVLVRITAGTRAKFSRTMRVA</sequence>
<feature type="transmembrane region" description="Helical" evidence="1">
    <location>
        <begin position="65"/>
        <end position="88"/>
    </location>
</feature>
<evidence type="ECO:0000313" key="2">
    <source>
        <dbReference type="EMBL" id="MFC4265006.1"/>
    </source>
</evidence>
<comment type="caution">
    <text evidence="2">The sequence shown here is derived from an EMBL/GenBank/DDBJ whole genome shotgun (WGS) entry which is preliminary data.</text>
</comment>
<keyword evidence="3" id="KW-1185">Reference proteome</keyword>
<evidence type="ECO:0008006" key="4">
    <source>
        <dbReference type="Google" id="ProtNLM"/>
    </source>
</evidence>
<reference evidence="3" key="1">
    <citation type="journal article" date="2019" name="Int. J. Syst. Evol. Microbiol.">
        <title>The Global Catalogue of Microorganisms (GCM) 10K type strain sequencing project: providing services to taxonomists for standard genome sequencing and annotation.</title>
        <authorList>
            <consortium name="The Broad Institute Genomics Platform"/>
            <consortium name="The Broad Institute Genome Sequencing Center for Infectious Disease"/>
            <person name="Wu L."/>
            <person name="Ma J."/>
        </authorList>
    </citation>
    <scope>NUCLEOTIDE SEQUENCE [LARGE SCALE GENOMIC DNA]</scope>
    <source>
        <strain evidence="3">CGMCC 1.10698</strain>
    </source>
</reference>
<accession>A0ABV8QXV6</accession>
<evidence type="ECO:0000313" key="3">
    <source>
        <dbReference type="Proteomes" id="UP001595773"/>
    </source>
</evidence>
<dbReference type="Proteomes" id="UP001595773">
    <property type="component" value="Unassembled WGS sequence"/>
</dbReference>
<keyword evidence="1" id="KW-1133">Transmembrane helix</keyword>
<name>A0ABV8QXV6_9MICC</name>
<keyword evidence="1" id="KW-0812">Transmembrane</keyword>
<dbReference type="RefSeq" id="WP_230066627.1">
    <property type="nucleotide sequence ID" value="NZ_BAABLL010000019.1"/>
</dbReference>
<evidence type="ECO:0000256" key="1">
    <source>
        <dbReference type="SAM" id="Phobius"/>
    </source>
</evidence>
<keyword evidence="1" id="KW-0472">Membrane</keyword>